<proteinExistence type="predicted"/>
<evidence type="ECO:0000313" key="2">
    <source>
        <dbReference type="Proteomes" id="UP001148629"/>
    </source>
</evidence>
<sequence>MPQTDNYDTIPLTQLNDEADNGSSERQHEHGFLPLRSRSPNEIASSPHPPPPYSSKNESNGDNEAPRTTKQSGVIRTWYLEAISLITSAAALTGLLIILARQDGKPLSTWTMPLSLNTIVSLLSVTVKTPLAFVVGNCIAQGKWAWFSKRQGPLAAFVAIEEAGRGPLGSLQLMWKLKLRHWVSFGAVITLGLLAIDPLLQSVILYQGKMSPAAASGAVIARSSRLDIGQWFFDAVFEAGQKFGGREALVNCYDLYPDIGVSAATQMGFVNTPLLSLIEPPDVSSRMKRQTGLGMDERCTNSFTYQEPFVEYRLPYGQKRDPLIMWGMRDKYENETVSCNKRQGTRTELAVSFRPNETISFQDWDTLLASFATIHVEDDYWSGRIPWKEATVQATECALQYCIQVYKPTMESGKVVEGEIPVSFQRVPGSWGMDFETSRNPINDPRLLKDVQDAFGSSLARLNESSCWLFPRYDLQLEILEEDTTLPRDVQRVFNITHKSVATMMESFGPETVRSINRALSNSTNITASFDSAARLTSFRMREIDNIPAEGSAEHWVIYIRVRWPPIAAPVAICIAVIVFSGRVIIESRRIHLEALKSDPMELLLHGFDSASRDYLRENRYKGLKVDEVNVKLQGEAEGPELRANTPR</sequence>
<evidence type="ECO:0000313" key="1">
    <source>
        <dbReference type="EMBL" id="KAJ3519282.1"/>
    </source>
</evidence>
<gene>
    <name evidence="1" type="ORF">NM208_g14184</name>
</gene>
<protein>
    <submittedName>
        <fullName evidence="1">Uncharacterized protein</fullName>
    </submittedName>
</protein>
<dbReference type="EMBL" id="JANRMS010003191">
    <property type="protein sequence ID" value="KAJ3519282.1"/>
    <property type="molecule type" value="Genomic_DNA"/>
</dbReference>
<dbReference type="Proteomes" id="UP001148629">
    <property type="component" value="Unassembled WGS sequence"/>
</dbReference>
<keyword evidence="2" id="KW-1185">Reference proteome</keyword>
<organism evidence="1 2">
    <name type="scientific">Fusarium decemcellulare</name>
    <dbReference type="NCBI Taxonomy" id="57161"/>
    <lineage>
        <taxon>Eukaryota</taxon>
        <taxon>Fungi</taxon>
        <taxon>Dikarya</taxon>
        <taxon>Ascomycota</taxon>
        <taxon>Pezizomycotina</taxon>
        <taxon>Sordariomycetes</taxon>
        <taxon>Hypocreomycetidae</taxon>
        <taxon>Hypocreales</taxon>
        <taxon>Nectriaceae</taxon>
        <taxon>Fusarium</taxon>
        <taxon>Fusarium decemcellulare species complex</taxon>
    </lineage>
</organism>
<comment type="caution">
    <text evidence="1">The sequence shown here is derived from an EMBL/GenBank/DDBJ whole genome shotgun (WGS) entry which is preliminary data.</text>
</comment>
<reference evidence="1" key="1">
    <citation type="submission" date="2022-08" db="EMBL/GenBank/DDBJ databases">
        <title>Genome Sequence of Fusarium decemcellulare.</title>
        <authorList>
            <person name="Buettner E."/>
        </authorList>
    </citation>
    <scope>NUCLEOTIDE SEQUENCE</scope>
    <source>
        <strain evidence="1">Babe19</strain>
    </source>
</reference>
<name>A0ACC1RI83_9HYPO</name>
<accession>A0ACC1RI83</accession>